<dbReference type="OrthoDB" id="10585156at2759"/>
<organism evidence="1 2">
    <name type="scientific">Araneus ventricosus</name>
    <name type="common">Orbweaver spider</name>
    <name type="synonym">Epeira ventricosa</name>
    <dbReference type="NCBI Taxonomy" id="182803"/>
    <lineage>
        <taxon>Eukaryota</taxon>
        <taxon>Metazoa</taxon>
        <taxon>Ecdysozoa</taxon>
        <taxon>Arthropoda</taxon>
        <taxon>Chelicerata</taxon>
        <taxon>Arachnida</taxon>
        <taxon>Araneae</taxon>
        <taxon>Araneomorphae</taxon>
        <taxon>Entelegynae</taxon>
        <taxon>Araneoidea</taxon>
        <taxon>Araneidae</taxon>
        <taxon>Araneus</taxon>
    </lineage>
</organism>
<dbReference type="EMBL" id="BGPR01009870">
    <property type="protein sequence ID" value="GBN42828.1"/>
    <property type="molecule type" value="Genomic_DNA"/>
</dbReference>
<gene>
    <name evidence="1" type="ORF">AVEN_13850_1</name>
</gene>
<dbReference type="Proteomes" id="UP000499080">
    <property type="component" value="Unassembled WGS sequence"/>
</dbReference>
<protein>
    <submittedName>
        <fullName evidence="1">Uncharacterized protein</fullName>
    </submittedName>
</protein>
<evidence type="ECO:0000313" key="2">
    <source>
        <dbReference type="Proteomes" id="UP000499080"/>
    </source>
</evidence>
<dbReference type="AlphaFoldDB" id="A0A4Y2NTD5"/>
<accession>A0A4Y2NTD5</accession>
<name>A0A4Y2NTD5_ARAVE</name>
<sequence length="82" mass="9031">MDGHRTSVQDANNTPLGLIKGQAAFTRARSRETTNWKSKFRGQSTWTSECLGGNNAFPGKEIAPQFNSKHAATRLLKTRAVL</sequence>
<evidence type="ECO:0000313" key="1">
    <source>
        <dbReference type="EMBL" id="GBN42828.1"/>
    </source>
</evidence>
<keyword evidence="2" id="KW-1185">Reference proteome</keyword>
<comment type="caution">
    <text evidence="1">The sequence shown here is derived from an EMBL/GenBank/DDBJ whole genome shotgun (WGS) entry which is preliminary data.</text>
</comment>
<reference evidence="1 2" key="1">
    <citation type="journal article" date="2019" name="Sci. Rep.">
        <title>Orb-weaving spider Araneus ventricosus genome elucidates the spidroin gene catalogue.</title>
        <authorList>
            <person name="Kono N."/>
            <person name="Nakamura H."/>
            <person name="Ohtoshi R."/>
            <person name="Moran D.A.P."/>
            <person name="Shinohara A."/>
            <person name="Yoshida Y."/>
            <person name="Fujiwara M."/>
            <person name="Mori M."/>
            <person name="Tomita M."/>
            <person name="Arakawa K."/>
        </authorList>
    </citation>
    <scope>NUCLEOTIDE SEQUENCE [LARGE SCALE GENOMIC DNA]</scope>
</reference>
<proteinExistence type="predicted"/>